<accession>A0A1T1HAH0</accession>
<evidence type="ECO:0000313" key="3">
    <source>
        <dbReference type="EMBL" id="OOV86740.1"/>
    </source>
</evidence>
<comment type="caution">
    <text evidence="3">The sequence shown here is derived from an EMBL/GenBank/DDBJ whole genome shotgun (WGS) entry which is preliminary data.</text>
</comment>
<feature type="transmembrane region" description="Helical" evidence="1">
    <location>
        <begin position="37"/>
        <end position="58"/>
    </location>
</feature>
<organism evidence="3 4">
    <name type="scientific">Oceanospirillum linum</name>
    <dbReference type="NCBI Taxonomy" id="966"/>
    <lineage>
        <taxon>Bacteria</taxon>
        <taxon>Pseudomonadati</taxon>
        <taxon>Pseudomonadota</taxon>
        <taxon>Gammaproteobacteria</taxon>
        <taxon>Oceanospirillales</taxon>
        <taxon>Oceanospirillaceae</taxon>
        <taxon>Oceanospirillum</taxon>
    </lineage>
</organism>
<evidence type="ECO:0000313" key="4">
    <source>
        <dbReference type="Proteomes" id="UP000190064"/>
    </source>
</evidence>
<feature type="domain" description="Chlorhexidine efflux transporter" evidence="2">
    <location>
        <begin position="74"/>
        <end position="135"/>
    </location>
</feature>
<dbReference type="NCBIfam" id="NF033664">
    <property type="entry name" value="PACE_transport"/>
    <property type="match status" value="1"/>
</dbReference>
<dbReference type="AlphaFoldDB" id="A0A1T1HAH0"/>
<keyword evidence="1" id="KW-1133">Transmembrane helix</keyword>
<keyword evidence="1" id="KW-0472">Membrane</keyword>
<evidence type="ECO:0000259" key="2">
    <source>
        <dbReference type="Pfam" id="PF05232"/>
    </source>
</evidence>
<keyword evidence="1" id="KW-0812">Transmembrane</keyword>
<sequence>MRSGLDRVRYVLLFEVLLLLVLAPAIAFVFDKETSDTAALTLVLAAKAMIVNMIYNYFFDKFDAKRGVVPTERTGLQRVFHAMGLEVVLTITSLPIVVWWLDIAIWQALAMDALVMAFIVVYTMGFTWCYDRLFPVAQPKQDLFEAGDAA</sequence>
<dbReference type="InterPro" id="IPR058208">
    <property type="entry name" value="PACE"/>
</dbReference>
<dbReference type="EMBL" id="MTSD02000005">
    <property type="protein sequence ID" value="OOV86740.1"/>
    <property type="molecule type" value="Genomic_DNA"/>
</dbReference>
<keyword evidence="4" id="KW-1185">Reference proteome</keyword>
<name>A0A1T1HAH0_OCELI</name>
<protein>
    <recommendedName>
        <fullName evidence="2">Chlorhexidine efflux transporter domain-containing protein</fullName>
    </recommendedName>
</protein>
<dbReference type="STRING" id="966.BTA35_0212255"/>
<dbReference type="InterPro" id="IPR007896">
    <property type="entry name" value="BTP_bacteria"/>
</dbReference>
<reference evidence="3" key="1">
    <citation type="submission" date="2017-02" db="EMBL/GenBank/DDBJ databases">
        <title>Draft Genome Sequence of the Salt Water Bacterium Oceanospirillum linum ATCC 11336.</title>
        <authorList>
            <person name="Trachtenberg A.M."/>
            <person name="Carney J.G."/>
            <person name="Linnane J.D."/>
            <person name="Rheaume B.A."/>
            <person name="Pitts N.L."/>
            <person name="Mykles D.L."/>
            <person name="Maclea K.S."/>
        </authorList>
    </citation>
    <scope>NUCLEOTIDE SEQUENCE [LARGE SCALE GENOMIC DNA]</scope>
    <source>
        <strain evidence="3">ATCC 11336</strain>
    </source>
</reference>
<dbReference type="Proteomes" id="UP000190064">
    <property type="component" value="Unassembled WGS sequence"/>
</dbReference>
<feature type="transmembrane region" description="Helical" evidence="1">
    <location>
        <begin position="79"/>
        <end position="101"/>
    </location>
</feature>
<dbReference type="Pfam" id="PF05232">
    <property type="entry name" value="BTP"/>
    <property type="match status" value="2"/>
</dbReference>
<gene>
    <name evidence="3" type="ORF">BTA35_0212255</name>
</gene>
<feature type="domain" description="Chlorhexidine efflux transporter" evidence="2">
    <location>
        <begin position="3"/>
        <end position="62"/>
    </location>
</feature>
<evidence type="ECO:0000256" key="1">
    <source>
        <dbReference type="SAM" id="Phobius"/>
    </source>
</evidence>
<proteinExistence type="predicted"/>
<feature type="transmembrane region" description="Helical" evidence="1">
    <location>
        <begin position="113"/>
        <end position="130"/>
    </location>
</feature>